<reference evidence="3 4" key="1">
    <citation type="journal article" date="2014" name="Genome Biol. Evol.">
        <title>Comparative genomics and transcriptomics analyses reveal divergent lifestyle features of nematode endoparasitic fungus Hirsutella minnesotensis.</title>
        <authorList>
            <person name="Lai Y."/>
            <person name="Liu K."/>
            <person name="Zhang X."/>
            <person name="Zhang X."/>
            <person name="Li K."/>
            <person name="Wang N."/>
            <person name="Shu C."/>
            <person name="Wu Y."/>
            <person name="Wang C."/>
            <person name="Bushley K.E."/>
            <person name="Xiang M."/>
            <person name="Liu X."/>
        </authorList>
    </citation>
    <scope>NUCLEOTIDE SEQUENCE [LARGE SCALE GENOMIC DNA]</scope>
    <source>
        <strain evidence="3 4">3608</strain>
    </source>
</reference>
<proteinExistence type="predicted"/>
<dbReference type="SUPFAM" id="SSF54695">
    <property type="entry name" value="POZ domain"/>
    <property type="match status" value="1"/>
</dbReference>
<evidence type="ECO:0000313" key="3">
    <source>
        <dbReference type="EMBL" id="KJZ71323.1"/>
    </source>
</evidence>
<dbReference type="PANTHER" id="PTHR47843">
    <property type="entry name" value="BTB DOMAIN-CONTAINING PROTEIN-RELATED"/>
    <property type="match status" value="1"/>
</dbReference>
<evidence type="ECO:0000313" key="4">
    <source>
        <dbReference type="Proteomes" id="UP000054481"/>
    </source>
</evidence>
<dbReference type="Proteomes" id="UP000054481">
    <property type="component" value="Unassembled WGS sequence"/>
</dbReference>
<evidence type="ECO:0000256" key="1">
    <source>
        <dbReference type="SAM" id="MobiDB-lite"/>
    </source>
</evidence>
<dbReference type="PANTHER" id="PTHR47843:SF5">
    <property type="entry name" value="BTB_POZ DOMAIN PROTEIN"/>
    <property type="match status" value="1"/>
</dbReference>
<dbReference type="AlphaFoldDB" id="A0A0F7ZSG5"/>
<name>A0A0F7ZSG5_9HYPO</name>
<dbReference type="InterPro" id="IPR011333">
    <property type="entry name" value="SKP1/BTB/POZ_sf"/>
</dbReference>
<feature type="domain" description="BTB" evidence="2">
    <location>
        <begin position="55"/>
        <end position="122"/>
    </location>
</feature>
<sequence>MASPDSVTSLAKTATAKMAFADEPGKQQPGDESAKDSPQVLYSVIGKLLLNDKYSDLTLHCGGQDLKVHRAIVCMQSTFSAKARDSGFLESTTQIINLPEDRPEILTLFLQFLYTGNYPDAEHPEPKTPAPEALMTLGDENASACDDEYHPEEYGEYECYEDDDEVQYDDDEEHEEQEPAEEEEENIEETEANDGEGEIDASQNHGDVNNEDSDENNSSGSVSANQPAKGNGEEAKDPHSTDAEDADDRLLTSLRVYVMADKYDVPSLKLLARERFFTRAPLAFAAYADFSAVVDELYQTTGPADHAMRMIPCCLVVARCVRDSQAIEAMELVICKHGNYGF</sequence>
<feature type="compositionally biased region" description="Acidic residues" evidence="1">
    <location>
        <begin position="166"/>
        <end position="199"/>
    </location>
</feature>
<feature type="compositionally biased region" description="Basic and acidic residues" evidence="1">
    <location>
        <begin position="231"/>
        <end position="242"/>
    </location>
</feature>
<accession>A0A0F7ZSG5</accession>
<feature type="region of interest" description="Disordered" evidence="1">
    <location>
        <begin position="166"/>
        <end position="247"/>
    </location>
</feature>
<gene>
    <name evidence="3" type="ORF">HIM_09259</name>
</gene>
<dbReference type="PROSITE" id="PS50097">
    <property type="entry name" value="BTB"/>
    <property type="match status" value="1"/>
</dbReference>
<dbReference type="OrthoDB" id="1022638at2759"/>
<evidence type="ECO:0000259" key="2">
    <source>
        <dbReference type="PROSITE" id="PS50097"/>
    </source>
</evidence>
<dbReference type="Pfam" id="PF00651">
    <property type="entry name" value="BTB"/>
    <property type="match status" value="1"/>
</dbReference>
<feature type="region of interest" description="Disordered" evidence="1">
    <location>
        <begin position="18"/>
        <end position="37"/>
    </location>
</feature>
<dbReference type="Gene3D" id="3.30.710.10">
    <property type="entry name" value="Potassium Channel Kv1.1, Chain A"/>
    <property type="match status" value="1"/>
</dbReference>
<organism evidence="3 4">
    <name type="scientific">Hirsutella minnesotensis 3608</name>
    <dbReference type="NCBI Taxonomy" id="1043627"/>
    <lineage>
        <taxon>Eukaryota</taxon>
        <taxon>Fungi</taxon>
        <taxon>Dikarya</taxon>
        <taxon>Ascomycota</taxon>
        <taxon>Pezizomycotina</taxon>
        <taxon>Sordariomycetes</taxon>
        <taxon>Hypocreomycetidae</taxon>
        <taxon>Hypocreales</taxon>
        <taxon>Ophiocordycipitaceae</taxon>
        <taxon>Hirsutella</taxon>
    </lineage>
</organism>
<protein>
    <recommendedName>
        <fullName evidence="2">BTB domain-containing protein</fullName>
    </recommendedName>
</protein>
<dbReference type="CDD" id="cd18186">
    <property type="entry name" value="BTB_POZ_ZBTB_KLHL-like"/>
    <property type="match status" value="1"/>
</dbReference>
<keyword evidence="4" id="KW-1185">Reference proteome</keyword>
<dbReference type="EMBL" id="KQ030578">
    <property type="protein sequence ID" value="KJZ71323.1"/>
    <property type="molecule type" value="Genomic_DNA"/>
</dbReference>
<dbReference type="InterPro" id="IPR000210">
    <property type="entry name" value="BTB/POZ_dom"/>
</dbReference>